<name>A0A8H7ZND7_9FUNG</name>
<sequence>MTSSDSCKQLRLVWPLLGARRGRLGTAMTSRVMPLSTNTGKSPVLTGCSSSFLRVPAGGCGMRRSKSSHYLCRTLSKGAKLNEARNLEKMPQGRDSD</sequence>
<protein>
    <submittedName>
        <fullName evidence="1">Uncharacterized protein</fullName>
    </submittedName>
</protein>
<proteinExistence type="predicted"/>
<dbReference type="AlphaFoldDB" id="A0A8H7ZND7"/>
<keyword evidence="2" id="KW-1185">Reference proteome</keyword>
<evidence type="ECO:0000313" key="2">
    <source>
        <dbReference type="Proteomes" id="UP000673691"/>
    </source>
</evidence>
<comment type="caution">
    <text evidence="1">The sequence shown here is derived from an EMBL/GenBank/DDBJ whole genome shotgun (WGS) entry which is preliminary data.</text>
</comment>
<dbReference type="Proteomes" id="UP000673691">
    <property type="component" value="Unassembled WGS sequence"/>
</dbReference>
<dbReference type="EMBL" id="JAEFCI010011602">
    <property type="protein sequence ID" value="KAG5456524.1"/>
    <property type="molecule type" value="Genomic_DNA"/>
</dbReference>
<organism evidence="1 2">
    <name type="scientific">Olpidium bornovanus</name>
    <dbReference type="NCBI Taxonomy" id="278681"/>
    <lineage>
        <taxon>Eukaryota</taxon>
        <taxon>Fungi</taxon>
        <taxon>Fungi incertae sedis</taxon>
        <taxon>Olpidiomycota</taxon>
        <taxon>Olpidiomycotina</taxon>
        <taxon>Olpidiomycetes</taxon>
        <taxon>Olpidiales</taxon>
        <taxon>Olpidiaceae</taxon>
        <taxon>Olpidium</taxon>
    </lineage>
</organism>
<gene>
    <name evidence="1" type="ORF">BJ554DRAFT_3716</name>
</gene>
<reference evidence="1 2" key="1">
    <citation type="journal article" name="Sci. Rep.">
        <title>Genome-scale phylogenetic analyses confirm Olpidium as the closest living zoosporic fungus to the non-flagellated, terrestrial fungi.</title>
        <authorList>
            <person name="Chang Y."/>
            <person name="Rochon D."/>
            <person name="Sekimoto S."/>
            <person name="Wang Y."/>
            <person name="Chovatia M."/>
            <person name="Sandor L."/>
            <person name="Salamov A."/>
            <person name="Grigoriev I.V."/>
            <person name="Stajich J.E."/>
            <person name="Spatafora J.W."/>
        </authorList>
    </citation>
    <scope>NUCLEOTIDE SEQUENCE [LARGE SCALE GENOMIC DNA]</scope>
    <source>
        <strain evidence="1">S191</strain>
    </source>
</reference>
<evidence type="ECO:0000313" key="1">
    <source>
        <dbReference type="EMBL" id="KAG5456524.1"/>
    </source>
</evidence>
<accession>A0A8H7ZND7</accession>